<dbReference type="PANTHER" id="PTHR42711:SF5">
    <property type="entry name" value="ABC TRANSPORTER ATP-BINDING PROTEIN NATA"/>
    <property type="match status" value="1"/>
</dbReference>
<evidence type="ECO:0000256" key="3">
    <source>
        <dbReference type="ARBA" id="ARBA00022458"/>
    </source>
</evidence>
<dbReference type="InterPro" id="IPR003593">
    <property type="entry name" value="AAA+_ATPase"/>
</dbReference>
<dbReference type="SMART" id="SM00382">
    <property type="entry name" value="AAA"/>
    <property type="match status" value="1"/>
</dbReference>
<comment type="similarity">
    <text evidence="1">Belongs to the ABC transporter superfamily.</text>
</comment>
<dbReference type="GO" id="GO:0016887">
    <property type="term" value="F:ATP hydrolysis activity"/>
    <property type="evidence" value="ECO:0007669"/>
    <property type="project" value="InterPro"/>
</dbReference>
<dbReference type="PANTHER" id="PTHR42711">
    <property type="entry name" value="ABC TRANSPORTER ATP-BINDING PROTEIN"/>
    <property type="match status" value="1"/>
</dbReference>
<reference evidence="7 8" key="1">
    <citation type="submission" date="2017-03" db="EMBL/GenBank/DDBJ databases">
        <title>Draft Genome sequence of Marispirochaeta sp. strain JC444.</title>
        <authorList>
            <person name="Shivani Y."/>
            <person name="Subhash Y."/>
            <person name="Sasikala C."/>
            <person name="Ramana C."/>
        </authorList>
    </citation>
    <scope>NUCLEOTIDE SEQUENCE [LARGE SCALE GENOMIC DNA]</scope>
    <source>
        <strain evidence="7 8">JC444</strain>
    </source>
</reference>
<dbReference type="InterPro" id="IPR003439">
    <property type="entry name" value="ABC_transporter-like_ATP-bd"/>
</dbReference>
<keyword evidence="4" id="KW-0547">Nucleotide-binding</keyword>
<keyword evidence="2" id="KW-0813">Transport</keyword>
<dbReference type="Gene3D" id="3.40.50.300">
    <property type="entry name" value="P-loop containing nucleotide triphosphate hydrolases"/>
    <property type="match status" value="1"/>
</dbReference>
<dbReference type="SUPFAM" id="SSF52540">
    <property type="entry name" value="P-loop containing nucleoside triphosphate hydrolases"/>
    <property type="match status" value="1"/>
</dbReference>
<name>A0A1Y1S1H9_9SPIO</name>
<keyword evidence="5" id="KW-0067">ATP-binding</keyword>
<dbReference type="OrthoDB" id="9775135at2"/>
<accession>A0A1Y1S1H9</accession>
<evidence type="ECO:0000256" key="4">
    <source>
        <dbReference type="ARBA" id="ARBA00022741"/>
    </source>
</evidence>
<evidence type="ECO:0000313" key="8">
    <source>
        <dbReference type="Proteomes" id="UP000192343"/>
    </source>
</evidence>
<feature type="domain" description="ABC transporter" evidence="6">
    <location>
        <begin position="15"/>
        <end position="248"/>
    </location>
</feature>
<keyword evidence="8" id="KW-1185">Reference proteome</keyword>
<dbReference type="AlphaFoldDB" id="A0A1Y1S1H9"/>
<protein>
    <recommendedName>
        <fullName evidence="6">ABC transporter domain-containing protein</fullName>
    </recommendedName>
</protein>
<dbReference type="PROSITE" id="PS50893">
    <property type="entry name" value="ABC_TRANSPORTER_2"/>
    <property type="match status" value="1"/>
</dbReference>
<keyword evidence="3" id="KW-0536">Nodulation</keyword>
<sequence length="253" mass="27511">MQKARPPIPPDEASVTTVNLGKKFPRSPRWAVKNLSFSCRPGTITGLIGENGAGKTTSLRMISTMLSPTEGSGTVCGHSLKAAPTRVRQNLGVLFGGTSGLYERLSAAENILYFARLNGLEPGEGEKRLAELSRLFGMESFLHRRAGTFSTGMRQKCLIARAIIHDPAVLLLDEPTTGLDFSTRRSIYRFILQQKELGKTILFSSHDLNSVQEICDSLLVLHKGRLAAQGSPETLSREGSLERGISELTGSIQ</sequence>
<proteinExistence type="inferred from homology"/>
<dbReference type="GO" id="GO:0005524">
    <property type="term" value="F:ATP binding"/>
    <property type="evidence" value="ECO:0007669"/>
    <property type="project" value="UniProtKB-KW"/>
</dbReference>
<dbReference type="Pfam" id="PF00005">
    <property type="entry name" value="ABC_tran"/>
    <property type="match status" value="1"/>
</dbReference>
<evidence type="ECO:0000259" key="6">
    <source>
        <dbReference type="PROSITE" id="PS50893"/>
    </source>
</evidence>
<evidence type="ECO:0000256" key="1">
    <source>
        <dbReference type="ARBA" id="ARBA00005417"/>
    </source>
</evidence>
<evidence type="ECO:0000256" key="2">
    <source>
        <dbReference type="ARBA" id="ARBA00022448"/>
    </source>
</evidence>
<evidence type="ECO:0000313" key="7">
    <source>
        <dbReference type="EMBL" id="ORC37362.1"/>
    </source>
</evidence>
<dbReference type="EMBL" id="MWQY01000003">
    <property type="protein sequence ID" value="ORC37362.1"/>
    <property type="molecule type" value="Genomic_DNA"/>
</dbReference>
<gene>
    <name evidence="7" type="ORF">B4O97_03990</name>
</gene>
<comment type="caution">
    <text evidence="7">The sequence shown here is derived from an EMBL/GenBank/DDBJ whole genome shotgun (WGS) entry which is preliminary data.</text>
</comment>
<organism evidence="7 8">
    <name type="scientific">Marispirochaeta aestuarii</name>
    <dbReference type="NCBI Taxonomy" id="1963862"/>
    <lineage>
        <taxon>Bacteria</taxon>
        <taxon>Pseudomonadati</taxon>
        <taxon>Spirochaetota</taxon>
        <taxon>Spirochaetia</taxon>
        <taxon>Spirochaetales</taxon>
        <taxon>Spirochaetaceae</taxon>
        <taxon>Marispirochaeta</taxon>
    </lineage>
</organism>
<dbReference type="RefSeq" id="WP_083048560.1">
    <property type="nucleotide sequence ID" value="NZ_CAXXQO010000002.1"/>
</dbReference>
<dbReference type="InterPro" id="IPR027417">
    <property type="entry name" value="P-loop_NTPase"/>
</dbReference>
<dbReference type="Proteomes" id="UP000192343">
    <property type="component" value="Unassembled WGS sequence"/>
</dbReference>
<evidence type="ECO:0000256" key="5">
    <source>
        <dbReference type="ARBA" id="ARBA00022840"/>
    </source>
</evidence>
<dbReference type="STRING" id="1963862.B4O97_03990"/>
<dbReference type="InterPro" id="IPR050763">
    <property type="entry name" value="ABC_transporter_ATP-binding"/>
</dbReference>